<feature type="domain" description="Polysaccharide chain length determinant N-terminal" evidence="7">
    <location>
        <begin position="3"/>
        <end position="88"/>
    </location>
</feature>
<comment type="subcellular location">
    <subcellularLocation>
        <location evidence="1">Cell membrane</location>
        <topology evidence="1">Multi-pass membrane protein</topology>
    </subcellularLocation>
</comment>
<dbReference type="NCBIfam" id="TIGR03017">
    <property type="entry name" value="EpsF"/>
    <property type="match status" value="1"/>
</dbReference>
<dbReference type="Pfam" id="PF13807">
    <property type="entry name" value="GNVR"/>
    <property type="match status" value="1"/>
</dbReference>
<feature type="domain" description="Tyrosine-protein kinase G-rich" evidence="8">
    <location>
        <begin position="348"/>
        <end position="418"/>
    </location>
</feature>
<evidence type="ECO:0000256" key="2">
    <source>
        <dbReference type="ARBA" id="ARBA00022475"/>
    </source>
</evidence>
<dbReference type="EMBL" id="BMYK01000005">
    <property type="protein sequence ID" value="GHC79712.1"/>
    <property type="molecule type" value="Genomic_DNA"/>
</dbReference>
<dbReference type="Proteomes" id="UP000626210">
    <property type="component" value="Unassembled WGS sequence"/>
</dbReference>
<evidence type="ECO:0000256" key="1">
    <source>
        <dbReference type="ARBA" id="ARBA00004651"/>
    </source>
</evidence>
<evidence type="ECO:0000256" key="5">
    <source>
        <dbReference type="ARBA" id="ARBA00023136"/>
    </source>
</evidence>
<dbReference type="InterPro" id="IPR032807">
    <property type="entry name" value="GNVR"/>
</dbReference>
<evidence type="ECO:0000313" key="9">
    <source>
        <dbReference type="EMBL" id="GHC79712.1"/>
    </source>
</evidence>
<organism evidence="9 10">
    <name type="scientific">Pseudorhodoferax aquiterrae</name>
    <dbReference type="NCBI Taxonomy" id="747304"/>
    <lineage>
        <taxon>Bacteria</taxon>
        <taxon>Pseudomonadati</taxon>
        <taxon>Pseudomonadota</taxon>
        <taxon>Betaproteobacteria</taxon>
        <taxon>Burkholderiales</taxon>
        <taxon>Comamonadaceae</taxon>
    </lineage>
</organism>
<sequence>MTFGKLIAMVRARWWLVMAATVLTTASAVIVSLMLPEKFQASAFLMIDVKPDPISAVTYPGLSSPSFINTQIDVLRSSRVALRVVNDLKLVDRPNVRDRWLVATEGKGTVEQWLADGLRANMTVTPSKESNVLQVSFRAGDPQYATAVTNAFTRAYMATALELRVDPARRYASYFDEQVKAARQELEAAQSRLSAFQRANGLIGTDERFDVENQRLNELSSQLVAVQAMLVESGSRQAQADGAASDRTQEVLNNSLITQLRAELGRSEARLRELSIRFGDSHPQVIEAKAAAAELRTRLDTEMRRVSGGAAVTNAINRQREAQIRASLEEQRAKVLRMKAVRDDAAVLLREVDGKQRAFDNISMRLTQSNLESQSTLNNVSILGEATEPLNPVSPNIQINAALALVVGMLLGTGMALLLELRDRRVRDFDDVVAAMQIPILGVLPAPDSRRSGRKHRLLAVEQRLLGGLAVSRSKKAM</sequence>
<evidence type="ECO:0000259" key="8">
    <source>
        <dbReference type="Pfam" id="PF13807"/>
    </source>
</evidence>
<dbReference type="Pfam" id="PF02706">
    <property type="entry name" value="Wzz"/>
    <property type="match status" value="1"/>
</dbReference>
<dbReference type="PANTHER" id="PTHR32309">
    <property type="entry name" value="TYROSINE-PROTEIN KINASE"/>
    <property type="match status" value="1"/>
</dbReference>
<reference evidence="10" key="1">
    <citation type="journal article" date="2019" name="Int. J. Syst. Evol. Microbiol.">
        <title>The Global Catalogue of Microorganisms (GCM) 10K type strain sequencing project: providing services to taxonomists for standard genome sequencing and annotation.</title>
        <authorList>
            <consortium name="The Broad Institute Genomics Platform"/>
            <consortium name="The Broad Institute Genome Sequencing Center for Infectious Disease"/>
            <person name="Wu L."/>
            <person name="Ma J."/>
        </authorList>
    </citation>
    <scope>NUCLEOTIDE SEQUENCE [LARGE SCALE GENOMIC DNA]</scope>
    <source>
        <strain evidence="10">KCTC 23314</strain>
    </source>
</reference>
<keyword evidence="2" id="KW-1003">Cell membrane</keyword>
<evidence type="ECO:0008006" key="11">
    <source>
        <dbReference type="Google" id="ProtNLM"/>
    </source>
</evidence>
<feature type="transmembrane region" description="Helical" evidence="6">
    <location>
        <begin position="399"/>
        <end position="419"/>
    </location>
</feature>
<evidence type="ECO:0000256" key="4">
    <source>
        <dbReference type="ARBA" id="ARBA00022989"/>
    </source>
</evidence>
<keyword evidence="3 6" id="KW-0812">Transmembrane</keyword>
<keyword evidence="5 6" id="KW-0472">Membrane</keyword>
<dbReference type="RefSeq" id="WP_189686891.1">
    <property type="nucleotide sequence ID" value="NZ_BMYK01000005.1"/>
</dbReference>
<accession>A0ABQ3FZV5</accession>
<keyword evidence="4 6" id="KW-1133">Transmembrane helix</keyword>
<keyword evidence="10" id="KW-1185">Reference proteome</keyword>
<evidence type="ECO:0000259" key="7">
    <source>
        <dbReference type="Pfam" id="PF02706"/>
    </source>
</evidence>
<dbReference type="InterPro" id="IPR003856">
    <property type="entry name" value="LPS_length_determ_N"/>
</dbReference>
<dbReference type="InterPro" id="IPR017468">
    <property type="entry name" value="Chain_len_reg_EpsF"/>
</dbReference>
<evidence type="ECO:0000313" key="10">
    <source>
        <dbReference type="Proteomes" id="UP000626210"/>
    </source>
</evidence>
<gene>
    <name evidence="9" type="ORF">GCM10007320_20820</name>
</gene>
<dbReference type="InterPro" id="IPR050445">
    <property type="entry name" value="Bact_polysacc_biosynth/exp"/>
</dbReference>
<name>A0ABQ3FZV5_9BURK</name>
<evidence type="ECO:0000256" key="3">
    <source>
        <dbReference type="ARBA" id="ARBA00022692"/>
    </source>
</evidence>
<proteinExistence type="predicted"/>
<evidence type="ECO:0000256" key="6">
    <source>
        <dbReference type="SAM" id="Phobius"/>
    </source>
</evidence>
<protein>
    <recommendedName>
        <fullName evidence="11">Chain length determinant protein EpsF</fullName>
    </recommendedName>
</protein>
<comment type="caution">
    <text evidence="9">The sequence shown here is derived from an EMBL/GenBank/DDBJ whole genome shotgun (WGS) entry which is preliminary data.</text>
</comment>
<dbReference type="PANTHER" id="PTHR32309:SF13">
    <property type="entry name" value="FERRIC ENTEROBACTIN TRANSPORT PROTEIN FEPE"/>
    <property type="match status" value="1"/>
</dbReference>